<evidence type="ECO:0000313" key="10">
    <source>
        <dbReference type="EMBL" id="KON83221.1"/>
    </source>
</evidence>
<feature type="domain" description="Ionotropic glutamate receptor C-terminal" evidence="9">
    <location>
        <begin position="35"/>
        <end position="271"/>
    </location>
</feature>
<evidence type="ECO:0000259" key="9">
    <source>
        <dbReference type="SMART" id="SM00079"/>
    </source>
</evidence>
<name>A0A0M0G163_9BACI</name>
<keyword evidence="5" id="KW-0449">Lipoprotein</keyword>
<evidence type="ECO:0000256" key="5">
    <source>
        <dbReference type="ARBA" id="ARBA00023288"/>
    </source>
</evidence>
<dbReference type="Proteomes" id="UP000037405">
    <property type="component" value="Unassembled WGS sequence"/>
</dbReference>
<proteinExistence type="inferred from homology"/>
<feature type="signal peptide" evidence="7">
    <location>
        <begin position="1"/>
        <end position="20"/>
    </location>
</feature>
<keyword evidence="3 7" id="KW-0732">Signal</keyword>
<feature type="domain" description="Solute-binding protein family 3/N-terminal" evidence="8">
    <location>
        <begin position="35"/>
        <end position="272"/>
    </location>
</feature>
<evidence type="ECO:0000259" key="8">
    <source>
        <dbReference type="SMART" id="SM00062"/>
    </source>
</evidence>
<feature type="chain" id="PRO_5039023785" evidence="7">
    <location>
        <begin position="21"/>
        <end position="276"/>
    </location>
</feature>
<dbReference type="GO" id="GO:0016020">
    <property type="term" value="C:membrane"/>
    <property type="evidence" value="ECO:0007669"/>
    <property type="project" value="InterPro"/>
</dbReference>
<dbReference type="RefSeq" id="WP_053429843.1">
    <property type="nucleotide sequence ID" value="NZ_JAMQJB010000005.1"/>
</dbReference>
<dbReference type="SMART" id="SM00079">
    <property type="entry name" value="PBPe"/>
    <property type="match status" value="1"/>
</dbReference>
<keyword evidence="4" id="KW-0564">Palmitate</keyword>
<organism evidence="10 11">
    <name type="scientific">Rossellomorea marisflavi</name>
    <dbReference type="NCBI Taxonomy" id="189381"/>
    <lineage>
        <taxon>Bacteria</taxon>
        <taxon>Bacillati</taxon>
        <taxon>Bacillota</taxon>
        <taxon>Bacilli</taxon>
        <taxon>Bacillales</taxon>
        <taxon>Bacillaceae</taxon>
        <taxon>Rossellomorea</taxon>
    </lineage>
</organism>
<evidence type="ECO:0000256" key="4">
    <source>
        <dbReference type="ARBA" id="ARBA00023139"/>
    </source>
</evidence>
<keyword evidence="11" id="KW-1185">Reference proteome</keyword>
<dbReference type="InterPro" id="IPR018313">
    <property type="entry name" value="SBP_3_CS"/>
</dbReference>
<evidence type="ECO:0000256" key="3">
    <source>
        <dbReference type="ARBA" id="ARBA00022729"/>
    </source>
</evidence>
<dbReference type="CDD" id="cd13627">
    <property type="entry name" value="PBP2_AA_binding_like_2"/>
    <property type="match status" value="1"/>
</dbReference>
<dbReference type="EMBL" id="LGUE01000008">
    <property type="protein sequence ID" value="KON83221.1"/>
    <property type="molecule type" value="Genomic_DNA"/>
</dbReference>
<dbReference type="PROSITE" id="PS51257">
    <property type="entry name" value="PROKAR_LIPOPROTEIN"/>
    <property type="match status" value="1"/>
</dbReference>
<dbReference type="OrthoDB" id="9774451at2"/>
<comment type="caution">
    <text evidence="10">The sequence shown here is derived from an EMBL/GenBank/DDBJ whole genome shotgun (WGS) entry which is preliminary data.</text>
</comment>
<comment type="similarity">
    <text evidence="2 6">Belongs to the bacterial solute-binding protein 3 family.</text>
</comment>
<dbReference type="InterPro" id="IPR001638">
    <property type="entry name" value="Solute-binding_3/MltF_N"/>
</dbReference>
<dbReference type="STRING" id="189381.GCA_900166615_00100"/>
<dbReference type="GO" id="GO:0030313">
    <property type="term" value="C:cell envelope"/>
    <property type="evidence" value="ECO:0007669"/>
    <property type="project" value="UniProtKB-SubCell"/>
</dbReference>
<evidence type="ECO:0000313" key="11">
    <source>
        <dbReference type="Proteomes" id="UP000037405"/>
    </source>
</evidence>
<dbReference type="GO" id="GO:0015276">
    <property type="term" value="F:ligand-gated monoatomic ion channel activity"/>
    <property type="evidence" value="ECO:0007669"/>
    <property type="project" value="InterPro"/>
</dbReference>
<reference evidence="11" key="1">
    <citation type="submission" date="2015-07" db="EMBL/GenBank/DDBJ databases">
        <title>Fjat-14235 jcm11544.</title>
        <authorList>
            <person name="Liu B."/>
            <person name="Wang J."/>
            <person name="Zhu Y."/>
            <person name="Liu G."/>
            <person name="Chen Q."/>
            <person name="Chen Z."/>
            <person name="Lan J."/>
            <person name="Che J."/>
            <person name="Ge C."/>
            <person name="Shi H."/>
            <person name="Pan Z."/>
            <person name="Liu X."/>
        </authorList>
    </citation>
    <scope>NUCLEOTIDE SEQUENCE [LARGE SCALE GENOMIC DNA]</scope>
    <source>
        <strain evidence="11">JCM 11544</strain>
    </source>
</reference>
<evidence type="ECO:0000256" key="6">
    <source>
        <dbReference type="RuleBase" id="RU003744"/>
    </source>
</evidence>
<comment type="subcellular location">
    <subcellularLocation>
        <location evidence="1">Cell envelope</location>
    </subcellularLocation>
</comment>
<dbReference type="Pfam" id="PF00497">
    <property type="entry name" value="SBP_bac_3"/>
    <property type="match status" value="1"/>
</dbReference>
<dbReference type="PANTHER" id="PTHR35936:SF19">
    <property type="entry name" value="AMINO-ACID-BINDING PROTEIN YXEM-RELATED"/>
    <property type="match status" value="1"/>
</dbReference>
<accession>A0A0M0G163</accession>
<dbReference type="PANTHER" id="PTHR35936">
    <property type="entry name" value="MEMBRANE-BOUND LYTIC MUREIN TRANSGLYCOSYLASE F"/>
    <property type="match status" value="1"/>
</dbReference>
<sequence>MKKRVTIFALLLVSALVMLAGCGKSGASGSEDKDTFTVGLEAGYAPFNWSQKSDANGAVKIKGSKEYAGGYDVEMAKKLADKMGKELVVVKTEWDGLVPALNSGKIDAIVAGMSPTAERKKAIDFSDNYYKSDLVMVVKKGGKYEGAKSIQDFKGAKVTAQLNTFHYSVIDQIKGVSKETAMDNFPAMRVALQSGIIDGYVSERPEAVSASTANDDFAMVEFNEGFKTSEDDTAIAVGVEKGSDLTEEINKALKDISEDERTEIMDQAIKNQPAEQ</sequence>
<dbReference type="SUPFAM" id="SSF53850">
    <property type="entry name" value="Periplasmic binding protein-like II"/>
    <property type="match status" value="1"/>
</dbReference>
<dbReference type="PROSITE" id="PS01039">
    <property type="entry name" value="SBP_BACTERIAL_3"/>
    <property type="match status" value="1"/>
</dbReference>
<dbReference type="PATRIC" id="fig|189381.12.peg.3657"/>
<gene>
    <name evidence="10" type="ORF">AF331_20585</name>
</gene>
<dbReference type="SMART" id="SM00062">
    <property type="entry name" value="PBPb"/>
    <property type="match status" value="1"/>
</dbReference>
<protein>
    <submittedName>
        <fullName evidence="10">ABC transporter substrate-binding protein</fullName>
    </submittedName>
</protein>
<evidence type="ECO:0000256" key="1">
    <source>
        <dbReference type="ARBA" id="ARBA00004196"/>
    </source>
</evidence>
<evidence type="ECO:0000256" key="2">
    <source>
        <dbReference type="ARBA" id="ARBA00010333"/>
    </source>
</evidence>
<evidence type="ECO:0000256" key="7">
    <source>
        <dbReference type="SAM" id="SignalP"/>
    </source>
</evidence>
<dbReference type="Gene3D" id="3.40.190.10">
    <property type="entry name" value="Periplasmic binding protein-like II"/>
    <property type="match status" value="2"/>
</dbReference>
<dbReference type="InterPro" id="IPR001320">
    <property type="entry name" value="Iontro_rcpt_C"/>
</dbReference>
<dbReference type="AlphaFoldDB" id="A0A0M0G163"/>